<evidence type="ECO:0000313" key="1">
    <source>
        <dbReference type="EMBL" id="OTI63187.1"/>
    </source>
</evidence>
<dbReference type="Proteomes" id="UP000194857">
    <property type="component" value="Unassembled WGS sequence"/>
</dbReference>
<reference evidence="1 2" key="1">
    <citation type="submission" date="2017-05" db="EMBL/GenBank/DDBJ databases">
        <authorList>
            <person name="Song R."/>
            <person name="Chenine A.L."/>
            <person name="Ruprecht R.M."/>
        </authorList>
    </citation>
    <scope>NUCLEOTIDE SEQUENCE [LARGE SCALE GENOMIC DNA]</scope>
    <source>
        <strain evidence="1 2">S567_C10_BS</strain>
    </source>
</reference>
<comment type="caution">
    <text evidence="1">The sequence shown here is derived from an EMBL/GenBank/DDBJ whole genome shotgun (WGS) entry which is preliminary data.</text>
</comment>
<sequence length="71" mass="7492">MSNGVVLTEDQSSSELMKLAAGTPIAVQVDGLWWAYVSAGEGNVTPVGKTSFDDQDKALQAARDHATAQQQ</sequence>
<accession>A0A241XRZ7</accession>
<dbReference type="RefSeq" id="WP_065327504.1">
    <property type="nucleotide sequence ID" value="NZ_NFFZ01000004.1"/>
</dbReference>
<name>A0A241XRZ7_PSEAI</name>
<organism evidence="1 2">
    <name type="scientific">Pseudomonas aeruginosa</name>
    <dbReference type="NCBI Taxonomy" id="287"/>
    <lineage>
        <taxon>Bacteria</taxon>
        <taxon>Pseudomonadati</taxon>
        <taxon>Pseudomonadota</taxon>
        <taxon>Gammaproteobacteria</taxon>
        <taxon>Pseudomonadales</taxon>
        <taxon>Pseudomonadaceae</taxon>
        <taxon>Pseudomonas</taxon>
    </lineage>
</organism>
<dbReference type="AlphaFoldDB" id="A0A241XRZ7"/>
<proteinExistence type="predicted"/>
<dbReference type="EMBL" id="NFFZ01000004">
    <property type="protein sequence ID" value="OTI63187.1"/>
    <property type="molecule type" value="Genomic_DNA"/>
</dbReference>
<evidence type="ECO:0000313" key="2">
    <source>
        <dbReference type="Proteomes" id="UP000194857"/>
    </source>
</evidence>
<protein>
    <submittedName>
        <fullName evidence="1">Uncharacterized protein</fullName>
    </submittedName>
</protein>
<gene>
    <name evidence="1" type="ORF">CAZ10_10150</name>
</gene>